<name>A0A2A8BYC5_9BACI</name>
<proteinExistence type="predicted"/>
<sequence length="104" mass="12177">MFDITNLVRKEKVNKNKTTSVWFEDGSGIIVAKVCSQCSSPRLLNDYHKMKNGLGGVKGSCKACSNQCDRERYKQNPRYKKEYYEENKEVILKRMRDNYRQTAN</sequence>
<evidence type="ECO:0000313" key="2">
    <source>
        <dbReference type="Proteomes" id="UP000219775"/>
    </source>
</evidence>
<dbReference type="EMBL" id="NUDP01000117">
    <property type="protein sequence ID" value="PEM65319.1"/>
    <property type="molecule type" value="Genomic_DNA"/>
</dbReference>
<accession>A0A2A8BYC5</accession>
<dbReference type="RefSeq" id="WP_098129086.1">
    <property type="nucleotide sequence ID" value="NZ_NUDP01000117.1"/>
</dbReference>
<gene>
    <name evidence="1" type="ORF">CN613_25585</name>
</gene>
<protein>
    <submittedName>
        <fullName evidence="1">Uncharacterized protein</fullName>
    </submittedName>
</protein>
<organism evidence="1 2">
    <name type="scientific">Bacillus pseudomycoides</name>
    <dbReference type="NCBI Taxonomy" id="64104"/>
    <lineage>
        <taxon>Bacteria</taxon>
        <taxon>Bacillati</taxon>
        <taxon>Bacillota</taxon>
        <taxon>Bacilli</taxon>
        <taxon>Bacillales</taxon>
        <taxon>Bacillaceae</taxon>
        <taxon>Bacillus</taxon>
        <taxon>Bacillus cereus group</taxon>
    </lineage>
</organism>
<dbReference type="AlphaFoldDB" id="A0A2A8BYC5"/>
<dbReference type="Proteomes" id="UP000219775">
    <property type="component" value="Unassembled WGS sequence"/>
</dbReference>
<reference evidence="1 2" key="1">
    <citation type="submission" date="2017-09" db="EMBL/GenBank/DDBJ databases">
        <title>Large-scale bioinformatics analysis of Bacillus genomes uncovers conserved roles of natural products in bacterial physiology.</title>
        <authorList>
            <consortium name="Agbiome Team Llc"/>
            <person name="Bleich R.M."/>
            <person name="Grubbs K.J."/>
            <person name="Santa Maria K.C."/>
            <person name="Allen S.E."/>
            <person name="Farag S."/>
            <person name="Shank E.A."/>
            <person name="Bowers A."/>
        </authorList>
    </citation>
    <scope>NUCLEOTIDE SEQUENCE [LARGE SCALE GENOMIC DNA]</scope>
    <source>
        <strain evidence="1 2">AFS009893</strain>
    </source>
</reference>
<comment type="caution">
    <text evidence="1">The sequence shown here is derived from an EMBL/GenBank/DDBJ whole genome shotgun (WGS) entry which is preliminary data.</text>
</comment>
<evidence type="ECO:0000313" key="1">
    <source>
        <dbReference type="EMBL" id="PEM65319.1"/>
    </source>
</evidence>